<dbReference type="RefSeq" id="WP_213102671.1">
    <property type="nucleotide sequence ID" value="NZ_JAGYPM010000003.1"/>
</dbReference>
<evidence type="ECO:0000313" key="1">
    <source>
        <dbReference type="EMBL" id="MBS4191214.1"/>
    </source>
</evidence>
<name>A0ABS5NTR4_9BACI</name>
<keyword evidence="2" id="KW-1185">Reference proteome</keyword>
<evidence type="ECO:0008006" key="3">
    <source>
        <dbReference type="Google" id="ProtNLM"/>
    </source>
</evidence>
<dbReference type="Proteomes" id="UP000681027">
    <property type="component" value="Unassembled WGS sequence"/>
</dbReference>
<protein>
    <recommendedName>
        <fullName evidence="3">Phage protein</fullName>
    </recommendedName>
</protein>
<reference evidence="1 2" key="1">
    <citation type="submission" date="2021-05" db="EMBL/GenBank/DDBJ databases">
        <title>Novel Bacillus species.</title>
        <authorList>
            <person name="Liu G."/>
        </authorList>
    </citation>
    <scope>NUCLEOTIDE SEQUENCE [LARGE SCALE GENOMIC DNA]</scope>
    <source>
        <strain evidence="1 2">FJAT-49705</strain>
    </source>
</reference>
<proteinExistence type="predicted"/>
<organism evidence="1 2">
    <name type="scientific">Cytobacillus citreus</name>
    <dbReference type="NCBI Taxonomy" id="2833586"/>
    <lineage>
        <taxon>Bacteria</taxon>
        <taxon>Bacillati</taxon>
        <taxon>Bacillota</taxon>
        <taxon>Bacilli</taxon>
        <taxon>Bacillales</taxon>
        <taxon>Bacillaceae</taxon>
        <taxon>Cytobacillus</taxon>
    </lineage>
</organism>
<dbReference type="EMBL" id="JAGYPM010000003">
    <property type="protein sequence ID" value="MBS4191214.1"/>
    <property type="molecule type" value="Genomic_DNA"/>
</dbReference>
<accession>A0ABS5NTR4</accession>
<gene>
    <name evidence="1" type="ORF">KHA94_13580</name>
</gene>
<comment type="caution">
    <text evidence="1">The sequence shown here is derived from an EMBL/GenBank/DDBJ whole genome shotgun (WGS) entry which is preliminary data.</text>
</comment>
<evidence type="ECO:0000313" key="2">
    <source>
        <dbReference type="Proteomes" id="UP000681027"/>
    </source>
</evidence>
<sequence length="82" mass="9280">MRIAQIDNNVIFYLEVEPEYINAQEGKGKNDAISFVMGHRNEEGHEIDAVVSVSIEDARAFAEAILKVCVEVEGERQEEEQE</sequence>